<dbReference type="Gene3D" id="3.30.990.10">
    <property type="entry name" value="Formiminotransferase, N-terminal subdomain"/>
    <property type="match status" value="1"/>
</dbReference>
<dbReference type="SUPFAM" id="SSF55116">
    <property type="entry name" value="Formiminotransferase domain of formiminotransferase-cyclodeaminase"/>
    <property type="match status" value="1"/>
</dbReference>
<organism evidence="2 3">
    <name type="scientific">Carlito syrichta</name>
    <name type="common">Philippine tarsier</name>
    <name type="synonym">Tarsius syrichta</name>
    <dbReference type="NCBI Taxonomy" id="1868482"/>
    <lineage>
        <taxon>Eukaryota</taxon>
        <taxon>Metazoa</taxon>
        <taxon>Chordata</taxon>
        <taxon>Craniata</taxon>
        <taxon>Vertebrata</taxon>
        <taxon>Euteleostomi</taxon>
        <taxon>Mammalia</taxon>
        <taxon>Eutheria</taxon>
        <taxon>Euarchontoglires</taxon>
        <taxon>Primates</taxon>
        <taxon>Haplorrhini</taxon>
        <taxon>Tarsiiformes</taxon>
        <taxon>Tarsiidae</taxon>
        <taxon>Carlito</taxon>
    </lineage>
</organism>
<dbReference type="InterPro" id="IPR022384">
    <property type="entry name" value="FormiminoTrfase_cat_dom_sf"/>
</dbReference>
<accession>A0A1U7UD05</accession>
<dbReference type="InterPro" id="IPR051623">
    <property type="entry name" value="FTCD"/>
</dbReference>
<dbReference type="GeneID" id="103272313"/>
<name>A0A1U7UD05_CARSF</name>
<dbReference type="InterPro" id="IPR037064">
    <property type="entry name" value="Formiminotransferase_N_sf"/>
</dbReference>
<dbReference type="InterPro" id="IPR012886">
    <property type="entry name" value="Formiminotransferase_N"/>
</dbReference>
<protein>
    <submittedName>
        <fullName evidence="3">LOW QUALITY PROTEIN: formiminotransferase N-terminal subdomain-containing protein-like</fullName>
    </submittedName>
</protein>
<dbReference type="SMART" id="SM01222">
    <property type="entry name" value="FTCD_N"/>
    <property type="match status" value="1"/>
</dbReference>
<dbReference type="RefSeq" id="XP_008067995.1">
    <property type="nucleotide sequence ID" value="XM_008069804.1"/>
</dbReference>
<dbReference type="PANTHER" id="PTHR12234">
    <property type="entry name" value="FORMIMINOTRANSFERASE-CYCLODEAMINASE"/>
    <property type="match status" value="1"/>
</dbReference>
<evidence type="ECO:0000259" key="1">
    <source>
        <dbReference type="SMART" id="SM01222"/>
    </source>
</evidence>
<reference evidence="3" key="1">
    <citation type="submission" date="2025-08" db="UniProtKB">
        <authorList>
            <consortium name="RefSeq"/>
        </authorList>
    </citation>
    <scope>IDENTIFICATION</scope>
</reference>
<dbReference type="Pfam" id="PF07837">
    <property type="entry name" value="FTCD_N"/>
    <property type="match status" value="1"/>
</dbReference>
<sequence length="135" mass="14578">MSSSGVGLCLAACSLNVPEGRRQHIVENIMRTVLLDKNGQKRPEVSVLNTFSDQDYNRSVITVAASVDKLGLVGNLVMHVPVCFSLECSVFLSGDAELPEKQSLAQRRKQLGGCTKRDFCTLEPDLGAVPAEDVS</sequence>
<evidence type="ECO:0000313" key="2">
    <source>
        <dbReference type="Proteomes" id="UP000189704"/>
    </source>
</evidence>
<dbReference type="STRING" id="1868482.ENSTSYP00000019532"/>
<evidence type="ECO:0000313" key="3">
    <source>
        <dbReference type="RefSeq" id="XP_008067995.1"/>
    </source>
</evidence>
<dbReference type="Proteomes" id="UP000189704">
    <property type="component" value="Unplaced"/>
</dbReference>
<feature type="domain" description="Formiminotransferase N-terminal subdomain" evidence="1">
    <location>
        <begin position="9"/>
        <end position="133"/>
    </location>
</feature>
<dbReference type="AlphaFoldDB" id="A0A1U7UD05"/>
<dbReference type="GO" id="GO:0005542">
    <property type="term" value="F:folic acid binding"/>
    <property type="evidence" value="ECO:0007669"/>
    <property type="project" value="InterPro"/>
</dbReference>
<dbReference type="OrthoDB" id="48036at2759"/>
<keyword evidence="2" id="KW-1185">Reference proteome</keyword>
<dbReference type="KEGG" id="csyr:103272313"/>
<dbReference type="PANTHER" id="PTHR12234:SF1">
    <property type="entry name" value="FORMIMINOTRANSFERASE N-TERMINAL SUBDOMAIN-CONTAINING PROTEIN"/>
    <property type="match status" value="1"/>
</dbReference>
<gene>
    <name evidence="3" type="primary">LOC103272313</name>
</gene>
<proteinExistence type="predicted"/>
<dbReference type="GO" id="GO:0016740">
    <property type="term" value="F:transferase activity"/>
    <property type="evidence" value="ECO:0007669"/>
    <property type="project" value="InterPro"/>
</dbReference>